<dbReference type="EMBL" id="JAQQWI010000007">
    <property type="protein sequence ID" value="KAK8028558.1"/>
    <property type="molecule type" value="Genomic_DNA"/>
</dbReference>
<dbReference type="InterPro" id="IPR053206">
    <property type="entry name" value="Dimeric_xanthone_biosynth"/>
</dbReference>
<keyword evidence="2" id="KW-1185">Reference proteome</keyword>
<sequence length="226" mass="25895">MHNAFIRGLTSIYLQCVHVETSPGDIPDFVAFCKVWGELLQDHHETEEIDVFPFLEQGAGVPGLMKSSFEEHRAFDAGLVEFMTYIWKVEAGENKYSGQKLKTVIESFAPTMHEHMVNEIPTLLALDKYSDKVNWGEYWKKKAAEIFDKKSADPATKTGKVIMLPFVLTCTDATFEDGVYQWPPNFPWIAKMITRYYYFPQHGNWWRFGPVDSAGQPRELPFAKAG</sequence>
<name>A0ABR1SB50_9PEZI</name>
<reference evidence="1 2" key="1">
    <citation type="submission" date="2023-01" db="EMBL/GenBank/DDBJ databases">
        <title>Analysis of 21 Apiospora genomes using comparative genomics revels a genus with tremendous synthesis potential of carbohydrate active enzymes and secondary metabolites.</title>
        <authorList>
            <person name="Sorensen T."/>
        </authorList>
    </citation>
    <scope>NUCLEOTIDE SEQUENCE [LARGE SCALE GENOMIC DNA]</scope>
    <source>
        <strain evidence="1 2">CBS 20057</strain>
    </source>
</reference>
<protein>
    <submittedName>
        <fullName evidence="1">Hemerythrin HHE cation binding domain-containing protein</fullName>
    </submittedName>
</protein>
<gene>
    <name evidence="1" type="ORF">PG991_005614</name>
</gene>
<evidence type="ECO:0000313" key="1">
    <source>
        <dbReference type="EMBL" id="KAK8028558.1"/>
    </source>
</evidence>
<organism evidence="1 2">
    <name type="scientific">Apiospora marii</name>
    <dbReference type="NCBI Taxonomy" id="335849"/>
    <lineage>
        <taxon>Eukaryota</taxon>
        <taxon>Fungi</taxon>
        <taxon>Dikarya</taxon>
        <taxon>Ascomycota</taxon>
        <taxon>Pezizomycotina</taxon>
        <taxon>Sordariomycetes</taxon>
        <taxon>Xylariomycetidae</taxon>
        <taxon>Amphisphaeriales</taxon>
        <taxon>Apiosporaceae</taxon>
        <taxon>Apiospora</taxon>
    </lineage>
</organism>
<dbReference type="PANTHER" id="PTHR38048:SF2">
    <property type="entry name" value="HEMERYTHRIN-LIKE DOMAIN-CONTAINING PROTEIN"/>
    <property type="match status" value="1"/>
</dbReference>
<accession>A0ABR1SB50</accession>
<proteinExistence type="predicted"/>
<comment type="caution">
    <text evidence="1">The sequence shown here is derived from an EMBL/GenBank/DDBJ whole genome shotgun (WGS) entry which is preliminary data.</text>
</comment>
<evidence type="ECO:0000313" key="2">
    <source>
        <dbReference type="Proteomes" id="UP001396898"/>
    </source>
</evidence>
<dbReference type="Proteomes" id="UP001396898">
    <property type="component" value="Unassembled WGS sequence"/>
</dbReference>
<dbReference type="Gene3D" id="1.20.120.520">
    <property type="entry name" value="nmb1532 protein domain like"/>
    <property type="match status" value="1"/>
</dbReference>
<dbReference type="PANTHER" id="PTHR38048">
    <property type="entry name" value="EXPRESSED PROTEIN"/>
    <property type="match status" value="1"/>
</dbReference>